<evidence type="ECO:0000313" key="3">
    <source>
        <dbReference type="Proteomes" id="UP000321353"/>
    </source>
</evidence>
<evidence type="ECO:0000313" key="2">
    <source>
        <dbReference type="EMBL" id="QEF99994.1"/>
    </source>
</evidence>
<evidence type="ECO:0008006" key="4">
    <source>
        <dbReference type="Google" id="ProtNLM"/>
    </source>
</evidence>
<dbReference type="KEGG" id="smam:Mal15_40610"/>
<gene>
    <name evidence="2" type="ORF">Mal15_40610</name>
</gene>
<dbReference type="Proteomes" id="UP000321353">
    <property type="component" value="Chromosome"/>
</dbReference>
<feature type="compositionally biased region" description="Polar residues" evidence="1">
    <location>
        <begin position="187"/>
        <end position="196"/>
    </location>
</feature>
<proteinExistence type="predicted"/>
<dbReference type="RefSeq" id="WP_147869306.1">
    <property type="nucleotide sequence ID" value="NZ_CP036264.1"/>
</dbReference>
<organism evidence="2 3">
    <name type="scientific">Stieleria maiorica</name>
    <dbReference type="NCBI Taxonomy" id="2795974"/>
    <lineage>
        <taxon>Bacteria</taxon>
        <taxon>Pseudomonadati</taxon>
        <taxon>Planctomycetota</taxon>
        <taxon>Planctomycetia</taxon>
        <taxon>Pirellulales</taxon>
        <taxon>Pirellulaceae</taxon>
        <taxon>Stieleria</taxon>
    </lineage>
</organism>
<keyword evidence="3" id="KW-1185">Reference proteome</keyword>
<accession>A0A5B9MK01</accession>
<dbReference type="EMBL" id="CP036264">
    <property type="protein sequence ID" value="QEF99994.1"/>
    <property type="molecule type" value="Genomic_DNA"/>
</dbReference>
<dbReference type="AlphaFoldDB" id="A0A5B9MK01"/>
<sequence>MALQTRRLAAERLECRRLLASVSVAQSWNESERELSLPFRVERANDLRAAEIQIRYDPDVIRTDDLNIQPGPIWNGDVAMAVKIDHDSGTVTAFLFSADPVQADAGEVVSVGFQEKACVSDLRSAPIHIAQVRVNENVTQLSVAPPVPQDRVVDGPRRDSDRALTSAIHRNSPPMGPLRPTDVDTLMSESSNGRLV</sequence>
<feature type="region of interest" description="Disordered" evidence="1">
    <location>
        <begin position="167"/>
        <end position="196"/>
    </location>
</feature>
<reference evidence="2 3" key="1">
    <citation type="submission" date="2019-02" db="EMBL/GenBank/DDBJ databases">
        <title>Planctomycetal bacteria perform biofilm scaping via a novel small molecule.</title>
        <authorList>
            <person name="Jeske O."/>
            <person name="Boedeker C."/>
            <person name="Wiegand S."/>
            <person name="Breitling P."/>
            <person name="Kallscheuer N."/>
            <person name="Jogler M."/>
            <person name="Rohde M."/>
            <person name="Petersen J."/>
            <person name="Medema M.H."/>
            <person name="Surup F."/>
            <person name="Jogler C."/>
        </authorList>
    </citation>
    <scope>NUCLEOTIDE SEQUENCE [LARGE SCALE GENOMIC DNA]</scope>
    <source>
        <strain evidence="2 3">Mal15</strain>
    </source>
</reference>
<evidence type="ECO:0000256" key="1">
    <source>
        <dbReference type="SAM" id="MobiDB-lite"/>
    </source>
</evidence>
<protein>
    <recommendedName>
        <fullName evidence="4">Cohesin domain-containing protein</fullName>
    </recommendedName>
</protein>
<name>A0A5B9MK01_9BACT</name>